<dbReference type="RefSeq" id="WP_197055066.1">
    <property type="nucleotide sequence ID" value="NZ_ARXV01000001.1"/>
</dbReference>
<accession>A0A095SPR8</accession>
<evidence type="ECO:0000259" key="6">
    <source>
        <dbReference type="Pfam" id="PF21157"/>
    </source>
</evidence>
<dbReference type="eggNOG" id="COG1734">
    <property type="taxonomic scope" value="Bacteria"/>
</dbReference>
<dbReference type="STRING" id="1177154.Y5S_00234"/>
<name>A0A095SPR8_9GAMM</name>
<dbReference type="PANTHER" id="PTHR33823">
    <property type="entry name" value="RNA POLYMERASE-BINDING TRANSCRIPTION FACTOR DKSA-RELATED"/>
    <property type="match status" value="1"/>
</dbReference>
<evidence type="ECO:0000259" key="5">
    <source>
        <dbReference type="Pfam" id="PF01258"/>
    </source>
</evidence>
<dbReference type="Gene3D" id="1.20.120.910">
    <property type="entry name" value="DksA, coiled-coil domain"/>
    <property type="match status" value="1"/>
</dbReference>
<dbReference type="InterPro" id="IPR000962">
    <property type="entry name" value="Znf_DskA_TraR"/>
</dbReference>
<feature type="domain" description="DnaK suppressor protein DksA N-terminal" evidence="6">
    <location>
        <begin position="23"/>
        <end position="91"/>
    </location>
</feature>
<comment type="caution">
    <text evidence="7">The sequence shown here is derived from an EMBL/GenBank/DDBJ whole genome shotgun (WGS) entry which is preliminary data.</text>
</comment>
<dbReference type="Pfam" id="PF21157">
    <property type="entry name" value="DksA_N"/>
    <property type="match status" value="1"/>
</dbReference>
<feature type="zinc finger region" description="dksA C4-type" evidence="4">
    <location>
        <begin position="99"/>
        <end position="123"/>
    </location>
</feature>
<dbReference type="InterPro" id="IPR048489">
    <property type="entry name" value="DksA_N"/>
</dbReference>
<dbReference type="Proteomes" id="UP000029444">
    <property type="component" value="Unassembled WGS sequence"/>
</dbReference>
<proteinExistence type="predicted"/>
<reference evidence="7 8" key="1">
    <citation type="submission" date="2012-09" db="EMBL/GenBank/DDBJ databases">
        <title>Genome Sequence of alkane-degrading Bacterium Alcanivorax sp. 19-m-6.</title>
        <authorList>
            <person name="Lai Q."/>
            <person name="Shao Z."/>
        </authorList>
    </citation>
    <scope>NUCLEOTIDE SEQUENCE [LARGE SCALE GENOMIC DNA]</scope>
    <source>
        <strain evidence="7 8">19-m-6</strain>
    </source>
</reference>
<keyword evidence="3" id="KW-0862">Zinc</keyword>
<dbReference type="SUPFAM" id="SSF57716">
    <property type="entry name" value="Glucocorticoid receptor-like (DNA-binding domain)"/>
    <property type="match status" value="1"/>
</dbReference>
<dbReference type="AlphaFoldDB" id="A0A095SPR8"/>
<evidence type="ECO:0000313" key="7">
    <source>
        <dbReference type="EMBL" id="KGD66567.1"/>
    </source>
</evidence>
<dbReference type="PATRIC" id="fig|1177154.3.peg.237"/>
<evidence type="ECO:0000256" key="2">
    <source>
        <dbReference type="ARBA" id="ARBA00022771"/>
    </source>
</evidence>
<keyword evidence="8" id="KW-1185">Reference proteome</keyword>
<evidence type="ECO:0000313" key="8">
    <source>
        <dbReference type="Proteomes" id="UP000029444"/>
    </source>
</evidence>
<sequence length="140" mass="16211">MPRTISENALLKMPASKYMNAAQRAFFRERLLSQASECDLEIRRAMQHLQTPLQADPLDAAVEEESCRHQLRFMGRQQRLLGKIRAALRRLENGDYGYCKVSGEPIGLRRLLARPTTEYCAEVKARLEQNERHFVHQRTG</sequence>
<dbReference type="InterPro" id="IPR037187">
    <property type="entry name" value="DnaK_N"/>
</dbReference>
<keyword evidence="2" id="KW-0863">Zinc-finger</keyword>
<evidence type="ECO:0000256" key="4">
    <source>
        <dbReference type="PROSITE-ProRule" id="PRU00510"/>
    </source>
</evidence>
<protein>
    <submittedName>
        <fullName evidence="7">DnaK suppressor protein</fullName>
    </submittedName>
</protein>
<evidence type="ECO:0000256" key="3">
    <source>
        <dbReference type="ARBA" id="ARBA00022833"/>
    </source>
</evidence>
<dbReference type="PROSITE" id="PS51128">
    <property type="entry name" value="ZF_DKSA_2"/>
    <property type="match status" value="1"/>
</dbReference>
<evidence type="ECO:0000256" key="1">
    <source>
        <dbReference type="ARBA" id="ARBA00022723"/>
    </source>
</evidence>
<dbReference type="GO" id="GO:0008270">
    <property type="term" value="F:zinc ion binding"/>
    <property type="evidence" value="ECO:0007669"/>
    <property type="project" value="UniProtKB-KW"/>
</dbReference>
<dbReference type="SUPFAM" id="SSF109635">
    <property type="entry name" value="DnaK suppressor protein DksA, alpha-hairpin domain"/>
    <property type="match status" value="1"/>
</dbReference>
<gene>
    <name evidence="7" type="ORF">Y5S_00234</name>
</gene>
<dbReference type="Pfam" id="PF01258">
    <property type="entry name" value="zf-dskA_traR"/>
    <property type="match status" value="1"/>
</dbReference>
<feature type="domain" description="Zinc finger DksA/TraR C4-type" evidence="5">
    <location>
        <begin position="94"/>
        <end position="129"/>
    </location>
</feature>
<keyword evidence="1" id="KW-0479">Metal-binding</keyword>
<dbReference type="EMBL" id="ARXV01000001">
    <property type="protein sequence ID" value="KGD66567.1"/>
    <property type="molecule type" value="Genomic_DNA"/>
</dbReference>
<dbReference type="PANTHER" id="PTHR33823:SF2">
    <property type="entry name" value="RNA POLYMERASE-BINDING TRANSCRIPTION FACTOR DKSA"/>
    <property type="match status" value="1"/>
</dbReference>
<organism evidence="7 8">
    <name type="scientific">Alcanivorax nanhaiticus</name>
    <dbReference type="NCBI Taxonomy" id="1177154"/>
    <lineage>
        <taxon>Bacteria</taxon>
        <taxon>Pseudomonadati</taxon>
        <taxon>Pseudomonadota</taxon>
        <taxon>Gammaproteobacteria</taxon>
        <taxon>Oceanospirillales</taxon>
        <taxon>Alcanivoracaceae</taxon>
        <taxon>Alcanivorax</taxon>
    </lineage>
</organism>